<keyword evidence="7" id="KW-1185">Reference proteome</keyword>
<accession>A0ABQ9I7C0</accession>
<evidence type="ECO:0000256" key="5">
    <source>
        <dbReference type="ARBA" id="ARBA00023203"/>
    </source>
</evidence>
<dbReference type="PANTHER" id="PTHR46180">
    <property type="entry name" value="VINCULIN"/>
    <property type="match status" value="1"/>
</dbReference>
<comment type="similarity">
    <text evidence="2">Belongs to the vinculin/alpha-catenin family.</text>
</comment>
<evidence type="ECO:0000313" key="6">
    <source>
        <dbReference type="EMBL" id="KAJ8892180.1"/>
    </source>
</evidence>
<keyword evidence="5" id="KW-0009">Actin-binding</keyword>
<dbReference type="InterPro" id="IPR006077">
    <property type="entry name" value="Vinculin/catenin"/>
</dbReference>
<dbReference type="SUPFAM" id="SSF47220">
    <property type="entry name" value="alpha-catenin/vinculin-like"/>
    <property type="match status" value="1"/>
</dbReference>
<reference evidence="6 7" key="1">
    <citation type="submission" date="2023-02" db="EMBL/GenBank/DDBJ databases">
        <title>LHISI_Scaffold_Assembly.</title>
        <authorList>
            <person name="Stuart O.P."/>
            <person name="Cleave R."/>
            <person name="Magrath M.J.L."/>
            <person name="Mikheyev A.S."/>
        </authorList>
    </citation>
    <scope>NUCLEOTIDE SEQUENCE [LARGE SCALE GENOMIC DNA]</scope>
    <source>
        <strain evidence="6">Daus_M_001</strain>
        <tissue evidence="6">Leg muscle</tissue>
    </source>
</reference>
<name>A0ABQ9I7C0_9NEOP</name>
<comment type="caution">
    <text evidence="6">The sequence shown here is derived from an EMBL/GenBank/DDBJ whole genome shotgun (WGS) entry which is preliminary data.</text>
</comment>
<gene>
    <name evidence="6" type="ORF">PR048_004760</name>
</gene>
<dbReference type="EMBL" id="JARBHB010000002">
    <property type="protein sequence ID" value="KAJ8892180.1"/>
    <property type="molecule type" value="Genomic_DNA"/>
</dbReference>
<evidence type="ECO:0000256" key="4">
    <source>
        <dbReference type="ARBA" id="ARBA00022490"/>
    </source>
</evidence>
<evidence type="ECO:0000256" key="1">
    <source>
        <dbReference type="ARBA" id="ARBA00004496"/>
    </source>
</evidence>
<evidence type="ECO:0000313" key="7">
    <source>
        <dbReference type="Proteomes" id="UP001159363"/>
    </source>
</evidence>
<dbReference type="InterPro" id="IPR017997">
    <property type="entry name" value="Vinculin"/>
</dbReference>
<keyword evidence="4" id="KW-0963">Cytoplasm</keyword>
<sequence>MEGKLHLETCGFVAAESACVQTEGNKLLVADGLPGVHKAEILGLCDEVDILSRQLNDMCRRGHGNTPQAQEIARALSQKLYDLKDRIQNAVVNRVVEDFIDISTPLKQFTDAVHVLEDRAVTPSTQPLTQAVVVIQYPTLDGATPLRTYGTN</sequence>
<dbReference type="InterPro" id="IPR036723">
    <property type="entry name" value="Alpha-catenin/vinculin-like_sf"/>
</dbReference>
<dbReference type="Pfam" id="PF01044">
    <property type="entry name" value="Vinculin"/>
    <property type="match status" value="1"/>
</dbReference>
<dbReference type="Gene3D" id="1.20.120.810">
    <property type="entry name" value="Vinculin, Vh2 four-helix bundle"/>
    <property type="match status" value="1"/>
</dbReference>
<evidence type="ECO:0000256" key="3">
    <source>
        <dbReference type="ARBA" id="ARBA00014125"/>
    </source>
</evidence>
<organism evidence="6 7">
    <name type="scientific">Dryococelus australis</name>
    <dbReference type="NCBI Taxonomy" id="614101"/>
    <lineage>
        <taxon>Eukaryota</taxon>
        <taxon>Metazoa</taxon>
        <taxon>Ecdysozoa</taxon>
        <taxon>Arthropoda</taxon>
        <taxon>Hexapoda</taxon>
        <taxon>Insecta</taxon>
        <taxon>Pterygota</taxon>
        <taxon>Neoptera</taxon>
        <taxon>Polyneoptera</taxon>
        <taxon>Phasmatodea</taxon>
        <taxon>Verophasmatodea</taxon>
        <taxon>Anareolatae</taxon>
        <taxon>Phasmatidae</taxon>
        <taxon>Eurycanthinae</taxon>
        <taxon>Dryococelus</taxon>
    </lineage>
</organism>
<comment type="subcellular location">
    <subcellularLocation>
        <location evidence="1">Cytoplasm</location>
    </subcellularLocation>
</comment>
<evidence type="ECO:0000256" key="2">
    <source>
        <dbReference type="ARBA" id="ARBA00008376"/>
    </source>
</evidence>
<protein>
    <recommendedName>
        <fullName evidence="3">Vinculin</fullName>
    </recommendedName>
</protein>
<dbReference type="Proteomes" id="UP001159363">
    <property type="component" value="Chromosome 2"/>
</dbReference>
<proteinExistence type="inferred from homology"/>